<organism evidence="1 2">
    <name type="scientific">Vibrio fortis</name>
    <dbReference type="NCBI Taxonomy" id="212667"/>
    <lineage>
        <taxon>Bacteria</taxon>
        <taxon>Pseudomonadati</taxon>
        <taxon>Pseudomonadota</taxon>
        <taxon>Gammaproteobacteria</taxon>
        <taxon>Vibrionales</taxon>
        <taxon>Vibrionaceae</taxon>
        <taxon>Vibrio</taxon>
    </lineage>
</organism>
<evidence type="ECO:0000313" key="1">
    <source>
        <dbReference type="EMBL" id="KAB0290898.1"/>
    </source>
</evidence>
<dbReference type="EMBL" id="VWSE01000003">
    <property type="protein sequence ID" value="KAB0290898.1"/>
    <property type="molecule type" value="Genomic_DNA"/>
</dbReference>
<sequence length="75" mass="8651">MVPTPIPALVAILLNKEKEKGSPLTENEVLDIRDNAVCMMLPISAREKIEESRGYLDLNPEYVWEQWQQARIELN</sequence>
<reference evidence="1 2" key="1">
    <citation type="submission" date="2019-09" db="EMBL/GenBank/DDBJ databases">
        <title>Whole genome sequence of Vibrio fortis.</title>
        <authorList>
            <person name="Das S.K."/>
        </authorList>
    </citation>
    <scope>NUCLEOTIDE SEQUENCE [LARGE SCALE GENOMIC DNA]</scope>
    <source>
        <strain evidence="1 2">AN60</strain>
    </source>
</reference>
<protein>
    <submittedName>
        <fullName evidence="1">Uncharacterized protein</fullName>
    </submittedName>
</protein>
<accession>A0A5N3R908</accession>
<evidence type="ECO:0000313" key="2">
    <source>
        <dbReference type="Proteomes" id="UP000326789"/>
    </source>
</evidence>
<proteinExistence type="predicted"/>
<name>A0A5N3R908_9VIBR</name>
<dbReference type="Proteomes" id="UP000326789">
    <property type="component" value="Unassembled WGS sequence"/>
</dbReference>
<gene>
    <name evidence="1" type="ORF">F2P58_03340</name>
</gene>
<dbReference type="AlphaFoldDB" id="A0A5N3R908"/>
<comment type="caution">
    <text evidence="1">The sequence shown here is derived from an EMBL/GenBank/DDBJ whole genome shotgun (WGS) entry which is preliminary data.</text>
</comment>